<keyword evidence="3" id="KW-1185">Reference proteome</keyword>
<dbReference type="AlphaFoldDB" id="A0A1B2JCG4"/>
<dbReference type="OrthoDB" id="4092725at2759"/>
<sequence>MAWRSTLLSSAIVLLFELLLYKSDEVNRNKLVEYFRESPLEDIEIRIPISLNPEHLKLPDLAESSQIQTNYELNRINQGLICQYKVDYYSFSPDCYFQMDLIISDNDAISIYEKEPIIDLYHQLQSISENDLPFFVSQAALYHLLESELEALGVNHYTRKFTGKKYVTVPNEPIDLETVCVNDTKVIQRLSKVAVLNSTICENRSVDSFLGTVTPNNLMFQVDKAIRLKFLQEMMSFYTILLQINQAESKYKEKHDSFRHILQRRKEAVDRFNSNRWDEALILLNQLSVDSLPANKSIDSHWWLHSGLYALILMWQLILQ</sequence>
<name>A0A1B2JCG4_PICPA</name>
<keyword evidence="1" id="KW-0732">Signal</keyword>
<feature type="chain" id="PRO_5008539396" evidence="1">
    <location>
        <begin position="24"/>
        <end position="320"/>
    </location>
</feature>
<evidence type="ECO:0000256" key="1">
    <source>
        <dbReference type="SAM" id="SignalP"/>
    </source>
</evidence>
<protein>
    <submittedName>
        <fullName evidence="2">BA75_02777T0</fullName>
    </submittedName>
</protein>
<organism evidence="2 3">
    <name type="scientific">Komagataella pastoris</name>
    <name type="common">Yeast</name>
    <name type="synonym">Pichia pastoris</name>
    <dbReference type="NCBI Taxonomy" id="4922"/>
    <lineage>
        <taxon>Eukaryota</taxon>
        <taxon>Fungi</taxon>
        <taxon>Dikarya</taxon>
        <taxon>Ascomycota</taxon>
        <taxon>Saccharomycotina</taxon>
        <taxon>Pichiomycetes</taxon>
        <taxon>Pichiales</taxon>
        <taxon>Pichiaceae</taxon>
        <taxon>Komagataella</taxon>
    </lineage>
</organism>
<accession>A0A1B2JCG4</accession>
<reference evidence="2 3" key="1">
    <citation type="submission" date="2016-02" db="EMBL/GenBank/DDBJ databases">
        <title>Comparative genomic and transcriptomic foundation for Pichia pastoris.</title>
        <authorList>
            <person name="Love K.R."/>
            <person name="Shah K.A."/>
            <person name="Whittaker C.A."/>
            <person name="Wu J."/>
            <person name="Bartlett M.C."/>
            <person name="Ma D."/>
            <person name="Leeson R.L."/>
            <person name="Priest M."/>
            <person name="Young S.K."/>
            <person name="Love J.C."/>
        </authorList>
    </citation>
    <scope>NUCLEOTIDE SEQUENCE [LARGE SCALE GENOMIC DNA]</scope>
    <source>
        <strain evidence="2 3">ATCC 28485</strain>
    </source>
</reference>
<dbReference type="EMBL" id="CP014585">
    <property type="protein sequence ID" value="ANZ75498.1"/>
    <property type="molecule type" value="Genomic_DNA"/>
</dbReference>
<proteinExistence type="predicted"/>
<evidence type="ECO:0000313" key="2">
    <source>
        <dbReference type="EMBL" id="ANZ75498.1"/>
    </source>
</evidence>
<dbReference type="Proteomes" id="UP000094565">
    <property type="component" value="Chromosome 2"/>
</dbReference>
<feature type="signal peptide" evidence="1">
    <location>
        <begin position="1"/>
        <end position="23"/>
    </location>
</feature>
<evidence type="ECO:0000313" key="3">
    <source>
        <dbReference type="Proteomes" id="UP000094565"/>
    </source>
</evidence>
<gene>
    <name evidence="2" type="ORF">ATY40_BA7502777</name>
</gene>